<sequence>MPNLGGPSVGARRLYAGALQAMILYGAPVWAGRAAESPLVARLLRAVQRPVALRVARAYRTTSYVAATLLAGLPPLELLALKYREIFLAVRELRGRGDPVSAGAIREVKRRAHASLLEAWSARLQAWGQQRGGEGGVVRAILPNLKGWLERGFAPSFHATQVLTGHGCFGEYLCRIGREASARCHHCGDERDTARHTLVQCPAWGVERRALSAVVGSDVGLPAIMSGAVGDPAVWAAFSVFSGSVMRRKEEAERAREREGLR</sequence>
<accession>A0A6P3Y9M0</accession>
<evidence type="ECO:0000313" key="1">
    <source>
        <dbReference type="Proteomes" id="UP000515204"/>
    </source>
</evidence>
<gene>
    <name evidence="2" type="primary">LOC106751350</name>
</gene>
<protein>
    <submittedName>
        <fullName evidence="2">Uncharacterized protein LOC106751350</fullName>
    </submittedName>
</protein>
<reference evidence="2" key="1">
    <citation type="submission" date="2025-08" db="UniProtKB">
        <authorList>
            <consortium name="RefSeq"/>
        </authorList>
    </citation>
    <scope>IDENTIFICATION</scope>
</reference>
<dbReference type="Proteomes" id="UP000515204">
    <property type="component" value="Unplaced"/>
</dbReference>
<proteinExistence type="predicted"/>
<name>A0A6P3Y9M0_DINQU</name>
<dbReference type="OrthoDB" id="7554583at2759"/>
<keyword evidence="1" id="KW-1185">Reference proteome</keyword>
<dbReference type="GeneID" id="106751350"/>
<dbReference type="AlphaFoldDB" id="A0A6P3Y9M0"/>
<dbReference type="RefSeq" id="XP_014487716.1">
    <property type="nucleotide sequence ID" value="XM_014632230.1"/>
</dbReference>
<dbReference type="KEGG" id="dqu:106751350"/>
<evidence type="ECO:0000313" key="2">
    <source>
        <dbReference type="RefSeq" id="XP_014487716.1"/>
    </source>
</evidence>
<organism evidence="1 2">
    <name type="scientific">Dinoponera quadriceps</name>
    <name type="common">South American ant</name>
    <dbReference type="NCBI Taxonomy" id="609295"/>
    <lineage>
        <taxon>Eukaryota</taxon>
        <taxon>Metazoa</taxon>
        <taxon>Ecdysozoa</taxon>
        <taxon>Arthropoda</taxon>
        <taxon>Hexapoda</taxon>
        <taxon>Insecta</taxon>
        <taxon>Pterygota</taxon>
        <taxon>Neoptera</taxon>
        <taxon>Endopterygota</taxon>
        <taxon>Hymenoptera</taxon>
        <taxon>Apocrita</taxon>
        <taxon>Aculeata</taxon>
        <taxon>Formicoidea</taxon>
        <taxon>Formicidae</taxon>
        <taxon>Ponerinae</taxon>
        <taxon>Ponerini</taxon>
        <taxon>Dinoponera</taxon>
    </lineage>
</organism>
<feature type="non-terminal residue" evidence="2">
    <location>
        <position position="262"/>
    </location>
</feature>